<name>A0A7C4E1F1_CALS0</name>
<evidence type="ECO:0000313" key="3">
    <source>
        <dbReference type="EMBL" id="HGN90438.1"/>
    </source>
</evidence>
<proteinExistence type="predicted"/>
<dbReference type="Gene3D" id="3.30.720.110">
    <property type="match status" value="1"/>
</dbReference>
<dbReference type="EMBL" id="DTAD01000049">
    <property type="protein sequence ID" value="HGN90438.1"/>
    <property type="molecule type" value="Genomic_DNA"/>
</dbReference>
<evidence type="ECO:0000259" key="1">
    <source>
        <dbReference type="Pfam" id="PF06983"/>
    </source>
</evidence>
<dbReference type="Gene3D" id="3.30.720.100">
    <property type="match status" value="1"/>
</dbReference>
<dbReference type="PANTHER" id="PTHR33990">
    <property type="entry name" value="PROTEIN YJDN-RELATED"/>
    <property type="match status" value="1"/>
</dbReference>
<feature type="domain" description="PhnB-like" evidence="1">
    <location>
        <begin position="139"/>
        <end position="247"/>
    </location>
</feature>
<dbReference type="CDD" id="cd06588">
    <property type="entry name" value="PhnB_like"/>
    <property type="match status" value="2"/>
</dbReference>
<dbReference type="SUPFAM" id="SSF54593">
    <property type="entry name" value="Glyoxalase/Bleomycin resistance protein/Dihydroxybiphenyl dioxygenase"/>
    <property type="match status" value="2"/>
</dbReference>
<comment type="caution">
    <text evidence="3">The sequence shown here is derived from an EMBL/GenBank/DDBJ whole genome shotgun (WGS) entry which is preliminary data.</text>
</comment>
<organism evidence="3">
    <name type="scientific">Caldiarchaeum subterraneum</name>
    <dbReference type="NCBI Taxonomy" id="311458"/>
    <lineage>
        <taxon>Archaea</taxon>
        <taxon>Nitrososphaerota</taxon>
        <taxon>Candidatus Caldarchaeales</taxon>
        <taxon>Candidatus Caldarchaeaceae</taxon>
        <taxon>Candidatus Caldarchaeum</taxon>
    </lineage>
</organism>
<gene>
    <name evidence="4" type="ORF">ENM30_03170</name>
    <name evidence="3" type="ORF">ENT82_04845</name>
    <name evidence="2" type="ORF">ENU43_00385</name>
</gene>
<reference evidence="3" key="1">
    <citation type="journal article" date="2020" name="mSystems">
        <title>Genome- and Community-Level Interaction Insights into Carbon Utilization and Element Cycling Functions of Hydrothermarchaeota in Hydrothermal Sediment.</title>
        <authorList>
            <person name="Zhou Z."/>
            <person name="Liu Y."/>
            <person name="Xu W."/>
            <person name="Pan J."/>
            <person name="Luo Z.H."/>
            <person name="Li M."/>
        </authorList>
    </citation>
    <scope>NUCLEOTIDE SEQUENCE [LARGE SCALE GENOMIC DNA]</scope>
    <source>
        <strain evidence="4">SpSt-1073</strain>
        <strain evidence="3">SpSt-613</strain>
        <strain evidence="2">SpSt-669</strain>
    </source>
</reference>
<accession>A0A7C4E1F1</accession>
<dbReference type="Pfam" id="PF06983">
    <property type="entry name" value="3-dmu-9_3-mt"/>
    <property type="match status" value="2"/>
</dbReference>
<dbReference type="EMBL" id="DTCM01000006">
    <property type="protein sequence ID" value="HGL40120.1"/>
    <property type="molecule type" value="Genomic_DNA"/>
</dbReference>
<dbReference type="InterPro" id="IPR029068">
    <property type="entry name" value="Glyas_Bleomycin-R_OHBP_Dase"/>
</dbReference>
<sequence>MEKMQRIVPHLWFDSNARDAAEFYATVFPFSHIVASMVLPNTPSGDAELIWFKINGYKFIAINGGPYFSFNPSISFVVNFSGYSEKIVESVWERLAEKGNVLMPLDDYPPLGKYGWVEDRFGLSWQVVLPVEKWVDAFIVPHLLFKGKTKQASEFYISVFKNSRQGQLSSLFEGKSIFTEFMLEGQWFSASDRGVSIDFSFNESVSFMIYCETQNEIDYYWESLSAVPEAEQCGWLKDKYGVSWQVVHRDMDKMLQSGSPRQVMALTQMILKMKKLDIARLYDCFKTA</sequence>
<dbReference type="Gene3D" id="3.10.180.10">
    <property type="entry name" value="2,3-Dihydroxybiphenyl 1,2-Dioxygenase, domain 1"/>
    <property type="match status" value="1"/>
</dbReference>
<dbReference type="EMBL" id="DRXG01000065">
    <property type="protein sequence ID" value="HHN52296.1"/>
    <property type="molecule type" value="Genomic_DNA"/>
</dbReference>
<dbReference type="InterPro" id="IPR028973">
    <property type="entry name" value="PhnB-like"/>
</dbReference>
<feature type="domain" description="PhnB-like" evidence="1">
    <location>
        <begin position="5"/>
        <end position="128"/>
    </location>
</feature>
<evidence type="ECO:0000313" key="2">
    <source>
        <dbReference type="EMBL" id="HGL40120.1"/>
    </source>
</evidence>
<dbReference type="AlphaFoldDB" id="A0A7C4E1F1"/>
<evidence type="ECO:0000313" key="4">
    <source>
        <dbReference type="EMBL" id="HHN52296.1"/>
    </source>
</evidence>
<protein>
    <submittedName>
        <fullName evidence="3">VOC family protein</fullName>
    </submittedName>
</protein>